<keyword evidence="8" id="KW-1185">Reference proteome</keyword>
<evidence type="ECO:0000256" key="3">
    <source>
        <dbReference type="ARBA" id="ARBA00022692"/>
    </source>
</evidence>
<protein>
    <submittedName>
        <fullName evidence="7">Uncharacterized protein</fullName>
    </submittedName>
</protein>
<feature type="transmembrane region" description="Helical" evidence="6">
    <location>
        <begin position="513"/>
        <end position="531"/>
    </location>
</feature>
<comment type="subcellular location">
    <subcellularLocation>
        <location evidence="1">Membrane</location>
        <topology evidence="1">Multi-pass membrane protein</topology>
    </subcellularLocation>
</comment>
<evidence type="ECO:0000313" key="7">
    <source>
        <dbReference type="EMBL" id="CRK40140.1"/>
    </source>
</evidence>
<evidence type="ECO:0000256" key="5">
    <source>
        <dbReference type="ARBA" id="ARBA00023136"/>
    </source>
</evidence>
<evidence type="ECO:0000256" key="4">
    <source>
        <dbReference type="ARBA" id="ARBA00022989"/>
    </source>
</evidence>
<dbReference type="SUPFAM" id="SSF103473">
    <property type="entry name" value="MFS general substrate transporter"/>
    <property type="match status" value="1"/>
</dbReference>
<reference evidence="8" key="1">
    <citation type="submission" date="2015-05" db="EMBL/GenBank/DDBJ databases">
        <authorList>
            <person name="Fogelqvist Johan"/>
        </authorList>
    </citation>
    <scope>NUCLEOTIDE SEQUENCE [LARGE SCALE GENOMIC DNA]</scope>
</reference>
<feature type="transmembrane region" description="Helical" evidence="6">
    <location>
        <begin position="330"/>
        <end position="352"/>
    </location>
</feature>
<feature type="transmembrane region" description="Helical" evidence="6">
    <location>
        <begin position="603"/>
        <end position="623"/>
    </location>
</feature>
<evidence type="ECO:0000256" key="2">
    <source>
        <dbReference type="ARBA" id="ARBA00022448"/>
    </source>
</evidence>
<dbReference type="AlphaFoldDB" id="A0A0G4N1D0"/>
<proteinExistence type="predicted"/>
<feature type="transmembrane region" description="Helical" evidence="6">
    <location>
        <begin position="569"/>
        <end position="591"/>
    </location>
</feature>
<dbReference type="PANTHER" id="PTHR43791">
    <property type="entry name" value="PERMEASE-RELATED"/>
    <property type="match status" value="1"/>
</dbReference>
<gene>
    <name evidence="7" type="ORF">BN1708_016775</name>
</gene>
<keyword evidence="5 6" id="KW-0472">Membrane</keyword>
<dbReference type="InterPro" id="IPR036259">
    <property type="entry name" value="MFS_trans_sf"/>
</dbReference>
<dbReference type="InterPro" id="IPR020568">
    <property type="entry name" value="Ribosomal_Su5_D2-typ_SF"/>
</dbReference>
<evidence type="ECO:0000313" key="8">
    <source>
        <dbReference type="Proteomes" id="UP000044602"/>
    </source>
</evidence>
<feature type="non-terminal residue" evidence="7">
    <location>
        <position position="639"/>
    </location>
</feature>
<keyword evidence="2" id="KW-0813">Transport</keyword>
<dbReference type="STRING" id="100787.A0A0G4N1D0"/>
<evidence type="ECO:0000256" key="1">
    <source>
        <dbReference type="ARBA" id="ARBA00004141"/>
    </source>
</evidence>
<feature type="transmembrane region" description="Helical" evidence="6">
    <location>
        <begin position="537"/>
        <end position="557"/>
    </location>
</feature>
<sequence length="639" mass="70419">QSLVAVTHPHALNSQNRPSFARRHTTRFGRLQGTHFQSAFNTERAAAGLSLDHRPQKVSTNGGLDAYFEHLQNQHAAGEAGEVAEEEWTQFEFQKQIEWKPSPASILVGDARQLASEEQLEAEAHAQDADVPSVPREAEAALAHINAAIEKEIEIRERQEALEEAVAESIGRQTNSHSLASARLTILADNDYYTLPPNAVPTTGRYAPYPHTLAEAHKTGLGSSAALVTSFTAALLTHYLPTSLFDLTSEAGRHTLHNLAQAAHCAAQGKVGSGFDMAWGFFVLFTYKAKSAETVYALRFFLGLLSAAFWPSVVALIFNWYTPRELAVRLAVFTVSDVAGAMFLGALQAALYRNMDGVHGLHGWQWLFVIAGAATIGQGLIAFFTIPDSPAITRALWLSPAERVLARDRMASFGAKTSSMLRPAALRRKLRQIVVHPVTYFFLFAFALNAWAHRANAYFALYLESLTNADGSRRYSVYQVNVLPLGGYALQIVTTVGLNALSDWKHWRWQVSIGSAAFHGLFLAVLCAWPPNDRVVLSFYFLTYATNAGSSSLMAWFAEILRREPEARAIIVAATVTIVYVGHATIPLRAWRVADAPRYPVGFPLVTAFTGLTVLVQLGLLFWERRHPEIVEYGYEKGP</sequence>
<dbReference type="EMBL" id="CVQH01026128">
    <property type="protein sequence ID" value="CRK40140.1"/>
    <property type="molecule type" value="Genomic_DNA"/>
</dbReference>
<accession>A0A0G4N1D0</accession>
<organism evidence="7 8">
    <name type="scientific">Verticillium longisporum</name>
    <name type="common">Verticillium dahliae var. longisporum</name>
    <dbReference type="NCBI Taxonomy" id="100787"/>
    <lineage>
        <taxon>Eukaryota</taxon>
        <taxon>Fungi</taxon>
        <taxon>Dikarya</taxon>
        <taxon>Ascomycota</taxon>
        <taxon>Pezizomycotina</taxon>
        <taxon>Sordariomycetes</taxon>
        <taxon>Hypocreomycetidae</taxon>
        <taxon>Glomerellales</taxon>
        <taxon>Plectosphaerellaceae</taxon>
        <taxon>Verticillium</taxon>
    </lineage>
</organism>
<dbReference type="Proteomes" id="UP000044602">
    <property type="component" value="Unassembled WGS sequence"/>
</dbReference>
<dbReference type="Gene3D" id="1.20.1250.20">
    <property type="entry name" value="MFS general substrate transporter like domains"/>
    <property type="match status" value="1"/>
</dbReference>
<feature type="non-terminal residue" evidence="7">
    <location>
        <position position="1"/>
    </location>
</feature>
<dbReference type="InterPro" id="IPR011701">
    <property type="entry name" value="MFS"/>
</dbReference>
<feature type="transmembrane region" description="Helical" evidence="6">
    <location>
        <begin position="482"/>
        <end position="501"/>
    </location>
</feature>
<name>A0A0G4N1D0_VERLO</name>
<feature type="transmembrane region" description="Helical" evidence="6">
    <location>
        <begin position="296"/>
        <end position="318"/>
    </location>
</feature>
<dbReference type="PANTHER" id="PTHR43791:SF39">
    <property type="entry name" value="TRANSPORTER LIZ1_SEO1, PUTATIVE (AFU_ORTHOLOGUE AFUA_3G00980)-RELATED"/>
    <property type="match status" value="1"/>
</dbReference>
<feature type="transmembrane region" description="Helical" evidence="6">
    <location>
        <begin position="364"/>
        <end position="386"/>
    </location>
</feature>
<dbReference type="GO" id="GO:0016020">
    <property type="term" value="C:membrane"/>
    <property type="evidence" value="ECO:0007669"/>
    <property type="project" value="UniProtKB-SubCell"/>
</dbReference>
<dbReference type="GO" id="GO:0022857">
    <property type="term" value="F:transmembrane transporter activity"/>
    <property type="evidence" value="ECO:0007669"/>
    <property type="project" value="InterPro"/>
</dbReference>
<dbReference type="Pfam" id="PF07690">
    <property type="entry name" value="MFS_1"/>
    <property type="match status" value="1"/>
</dbReference>
<keyword evidence="3 6" id="KW-0812">Transmembrane</keyword>
<evidence type="ECO:0000256" key="6">
    <source>
        <dbReference type="SAM" id="Phobius"/>
    </source>
</evidence>
<dbReference type="SUPFAM" id="SSF54211">
    <property type="entry name" value="Ribosomal protein S5 domain 2-like"/>
    <property type="match status" value="1"/>
</dbReference>
<keyword evidence="4 6" id="KW-1133">Transmembrane helix</keyword>
<feature type="transmembrane region" description="Helical" evidence="6">
    <location>
        <begin position="433"/>
        <end position="452"/>
    </location>
</feature>